<dbReference type="Pfam" id="PF13579">
    <property type="entry name" value="Glyco_trans_4_4"/>
    <property type="match status" value="1"/>
</dbReference>
<dbReference type="InterPro" id="IPR050194">
    <property type="entry name" value="Glycosyltransferase_grp1"/>
</dbReference>
<organism evidence="3 4">
    <name type="scientific">Sphingomonas bacterium</name>
    <dbReference type="NCBI Taxonomy" id="1895847"/>
    <lineage>
        <taxon>Bacteria</taxon>
        <taxon>Pseudomonadati</taxon>
        <taxon>Pseudomonadota</taxon>
        <taxon>Alphaproteobacteria</taxon>
        <taxon>Sphingomonadales</taxon>
        <taxon>Sphingomonadaceae</taxon>
        <taxon>Sphingomonas</taxon>
    </lineage>
</organism>
<dbReference type="Gene3D" id="3.40.50.2000">
    <property type="entry name" value="Glycogen Phosphorylase B"/>
    <property type="match status" value="2"/>
</dbReference>
<dbReference type="Pfam" id="PF13692">
    <property type="entry name" value="Glyco_trans_1_4"/>
    <property type="match status" value="1"/>
</dbReference>
<evidence type="ECO:0000313" key="3">
    <source>
        <dbReference type="EMBL" id="HCB76096.1"/>
    </source>
</evidence>
<keyword evidence="3" id="KW-0808">Transferase</keyword>
<dbReference type="CDD" id="cd03794">
    <property type="entry name" value="GT4_WbuB-like"/>
    <property type="match status" value="1"/>
</dbReference>
<reference evidence="3 4" key="1">
    <citation type="journal article" date="2018" name="Nat. Biotechnol.">
        <title>A standardized bacterial taxonomy based on genome phylogeny substantially revises the tree of life.</title>
        <authorList>
            <person name="Parks D.H."/>
            <person name="Chuvochina M."/>
            <person name="Waite D.W."/>
            <person name="Rinke C."/>
            <person name="Skarshewski A."/>
            <person name="Chaumeil P.A."/>
            <person name="Hugenholtz P."/>
        </authorList>
    </citation>
    <scope>NUCLEOTIDE SEQUENCE [LARGE SCALE GENOMIC DNA]</scope>
    <source>
        <strain evidence="3">UBA9015</strain>
    </source>
</reference>
<evidence type="ECO:0000256" key="1">
    <source>
        <dbReference type="SAM" id="Phobius"/>
    </source>
</evidence>
<feature type="transmembrane region" description="Helical" evidence="1">
    <location>
        <begin position="105"/>
        <end position="123"/>
    </location>
</feature>
<dbReference type="GO" id="GO:0016758">
    <property type="term" value="F:hexosyltransferase activity"/>
    <property type="evidence" value="ECO:0007669"/>
    <property type="project" value="TreeGrafter"/>
</dbReference>
<keyword evidence="1" id="KW-1133">Transmembrane helix</keyword>
<proteinExistence type="predicted"/>
<feature type="domain" description="Glycosyltransferase subfamily 4-like N-terminal" evidence="2">
    <location>
        <begin position="16"/>
        <end position="199"/>
    </location>
</feature>
<keyword evidence="1" id="KW-0472">Membrane</keyword>
<feature type="transmembrane region" description="Helical" evidence="1">
    <location>
        <begin position="79"/>
        <end position="99"/>
    </location>
</feature>
<dbReference type="Proteomes" id="UP000262699">
    <property type="component" value="Unassembled WGS sequence"/>
</dbReference>
<dbReference type="SUPFAM" id="SSF53756">
    <property type="entry name" value="UDP-Glycosyltransferase/glycogen phosphorylase"/>
    <property type="match status" value="1"/>
</dbReference>
<dbReference type="PANTHER" id="PTHR45947:SF3">
    <property type="entry name" value="SULFOQUINOVOSYL TRANSFERASE SQD2"/>
    <property type="match status" value="1"/>
</dbReference>
<protein>
    <submittedName>
        <fullName evidence="3">Glycosyltransferase WbuB</fullName>
    </submittedName>
</protein>
<dbReference type="PANTHER" id="PTHR45947">
    <property type="entry name" value="SULFOQUINOVOSYL TRANSFERASE SQD2"/>
    <property type="match status" value="1"/>
</dbReference>
<gene>
    <name evidence="3" type="ORF">DEP91_07950</name>
</gene>
<comment type="caution">
    <text evidence="3">The sequence shown here is derived from an EMBL/GenBank/DDBJ whole genome shotgun (WGS) entry which is preliminary data.</text>
</comment>
<dbReference type="InterPro" id="IPR028098">
    <property type="entry name" value="Glyco_trans_4-like_N"/>
</dbReference>
<accession>A0A3D0WBJ4</accession>
<sequence length="417" mass="46073">MRILIVSQYFWPENFRINDLAEELSRRGHAVTVLTGRPNYPEGRVFADYRANPQDYARLGDVPVIRVPMLARGSSSIRLMLNYLSFAVSATLLGIWKLRGQRFDGIFVFQISPITAALPAIALRRVKRAPMLMWVLDLWPDTLAAIGVVRSPRLLSLVGRLVRFVYDHCDRILVQSRAFTDKVAALAGGAERIRYFPGWAESLFDGETPAERAPELAAYDDDFKILFAGNIGEAQDFPAIIAAADALRDTPGLRWLIVGDGRAAVQVREEIARRGLQDKIVLLGRFPLERMPSFFASADALLVTLRKEPIWSLTIPGKVQSYLAAGKPLLAMLDGEGSRVIEEAKAGLVAPAGDGQALAAQVRRLMAMNEGERAAIGRNGIAYGQREFGRPQMVDALENWIVECRSGSPRASSFPAR</sequence>
<dbReference type="EMBL" id="DOYJ01000219">
    <property type="protein sequence ID" value="HCB76096.1"/>
    <property type="molecule type" value="Genomic_DNA"/>
</dbReference>
<keyword evidence="1" id="KW-0812">Transmembrane</keyword>
<evidence type="ECO:0000313" key="4">
    <source>
        <dbReference type="Proteomes" id="UP000262699"/>
    </source>
</evidence>
<name>A0A3D0WBJ4_9SPHN</name>
<dbReference type="AlphaFoldDB" id="A0A3D0WBJ4"/>
<evidence type="ECO:0000259" key="2">
    <source>
        <dbReference type="Pfam" id="PF13579"/>
    </source>
</evidence>